<protein>
    <recommendedName>
        <fullName evidence="3">DUF659 domain-containing protein</fullName>
    </recommendedName>
</protein>
<reference evidence="1" key="1">
    <citation type="submission" date="2019-10" db="EMBL/GenBank/DDBJ databases">
        <title>Conservation and host-specific expression of non-tandemly repeated heterogenous ribosome RNA gene in arbuscular mycorrhizal fungi.</title>
        <authorList>
            <person name="Maeda T."/>
            <person name="Kobayashi Y."/>
            <person name="Nakagawa T."/>
            <person name="Ezawa T."/>
            <person name="Yamaguchi K."/>
            <person name="Bino T."/>
            <person name="Nishimoto Y."/>
            <person name="Shigenobu S."/>
            <person name="Kawaguchi M."/>
        </authorList>
    </citation>
    <scope>NUCLEOTIDE SEQUENCE</scope>
    <source>
        <strain evidence="1">HR1</strain>
    </source>
</reference>
<evidence type="ECO:0008006" key="3">
    <source>
        <dbReference type="Google" id="ProtNLM"/>
    </source>
</evidence>
<sequence>MLLPKHSYTKYITVLNEKANKFNYFALYCYCKAKIINIKRLVISHLKSCNKFEKQYSKNERNRILFPERYEEIQEKDQTEGESFFSYEQNFSFPFSSLSYRSSFSSFSLSHCSSFSTSFLSQHSHELEISPEEESANKKRKTKITHYMPRLTPFSKQEYTQWEDLVLNFTINNGWSFRWSKVLAGRILNTNSEYIKKSLIDTVRKDELGVTVCFDGWKNVKKQEIIGSEIKEFTLNFLSDLDKQDIKYNAVITDSASSNQAARKRLAPEWQDIFFGLCFAHQTNLIVLISKYAPEEFDQEDEAIYHSGKEGEMQNNKYLPFDICKTIDNDIW</sequence>
<evidence type="ECO:0000313" key="1">
    <source>
        <dbReference type="EMBL" id="GES88879.1"/>
    </source>
</evidence>
<gene>
    <name evidence="1" type="ORF">RCL2_001580100</name>
</gene>
<evidence type="ECO:0000313" key="2">
    <source>
        <dbReference type="Proteomes" id="UP000615446"/>
    </source>
</evidence>
<name>A0A8H3QTS6_9GLOM</name>
<dbReference type="EMBL" id="BLAL01000182">
    <property type="protein sequence ID" value="GES88879.1"/>
    <property type="molecule type" value="Genomic_DNA"/>
</dbReference>
<comment type="caution">
    <text evidence="1">The sequence shown here is derived from an EMBL/GenBank/DDBJ whole genome shotgun (WGS) entry which is preliminary data.</text>
</comment>
<dbReference type="SUPFAM" id="SSF53098">
    <property type="entry name" value="Ribonuclease H-like"/>
    <property type="match status" value="1"/>
</dbReference>
<accession>A0A8H3QTS6</accession>
<dbReference type="Proteomes" id="UP000615446">
    <property type="component" value="Unassembled WGS sequence"/>
</dbReference>
<dbReference type="AlphaFoldDB" id="A0A8H3QTS6"/>
<dbReference type="OrthoDB" id="2423954at2759"/>
<dbReference type="InterPro" id="IPR012337">
    <property type="entry name" value="RNaseH-like_sf"/>
</dbReference>
<organism evidence="1 2">
    <name type="scientific">Rhizophagus clarus</name>
    <dbReference type="NCBI Taxonomy" id="94130"/>
    <lineage>
        <taxon>Eukaryota</taxon>
        <taxon>Fungi</taxon>
        <taxon>Fungi incertae sedis</taxon>
        <taxon>Mucoromycota</taxon>
        <taxon>Glomeromycotina</taxon>
        <taxon>Glomeromycetes</taxon>
        <taxon>Glomerales</taxon>
        <taxon>Glomeraceae</taxon>
        <taxon>Rhizophagus</taxon>
    </lineage>
</organism>
<proteinExistence type="predicted"/>